<evidence type="ECO:0000313" key="1">
    <source>
        <dbReference type="EMBL" id="EJW98975.1"/>
    </source>
</evidence>
<dbReference type="EMBL" id="AMCI01004020">
    <property type="protein sequence ID" value="EJW98975.1"/>
    <property type="molecule type" value="Genomic_DNA"/>
</dbReference>
<sequence length="47" mass="5629">MKENAPKLVCTWLWQELLTEKDIQRSVYTGKKLLTKRQSMLLNSQNY</sequence>
<proteinExistence type="predicted"/>
<name>J9CG03_9ZZZZ</name>
<reference evidence="1" key="1">
    <citation type="journal article" date="2012" name="PLoS ONE">
        <title>Gene sets for utilization of primary and secondary nutrition supplies in the distal gut of endangered iberian lynx.</title>
        <authorList>
            <person name="Alcaide M."/>
            <person name="Messina E."/>
            <person name="Richter M."/>
            <person name="Bargiela R."/>
            <person name="Peplies J."/>
            <person name="Huws S.A."/>
            <person name="Newbold C.J."/>
            <person name="Golyshin P.N."/>
            <person name="Simon M.A."/>
            <person name="Lopez G."/>
            <person name="Yakimov M.M."/>
            <person name="Ferrer M."/>
        </authorList>
    </citation>
    <scope>NUCLEOTIDE SEQUENCE</scope>
</reference>
<gene>
    <name evidence="1" type="ORF">EVA_12921</name>
</gene>
<organism evidence="1">
    <name type="scientific">gut metagenome</name>
    <dbReference type="NCBI Taxonomy" id="749906"/>
    <lineage>
        <taxon>unclassified sequences</taxon>
        <taxon>metagenomes</taxon>
        <taxon>organismal metagenomes</taxon>
    </lineage>
</organism>
<dbReference type="AlphaFoldDB" id="J9CG03"/>
<accession>J9CG03</accession>
<comment type="caution">
    <text evidence="1">The sequence shown here is derived from an EMBL/GenBank/DDBJ whole genome shotgun (WGS) entry which is preliminary data.</text>
</comment>
<protein>
    <submittedName>
        <fullName evidence="1">Uncharacterized protein</fullName>
    </submittedName>
</protein>